<dbReference type="RefSeq" id="WP_184200371.1">
    <property type="nucleotide sequence ID" value="NZ_JACIIV010000017.1"/>
</dbReference>
<evidence type="ECO:0000313" key="3">
    <source>
        <dbReference type="EMBL" id="MBB6228293.1"/>
    </source>
</evidence>
<dbReference type="GO" id="GO:0008235">
    <property type="term" value="F:metalloexopeptidase activity"/>
    <property type="evidence" value="ECO:0007669"/>
    <property type="project" value="InterPro"/>
</dbReference>
<dbReference type="PANTHER" id="PTHR12147">
    <property type="entry name" value="METALLOPEPTIDASE M28 FAMILY MEMBER"/>
    <property type="match status" value="1"/>
</dbReference>
<feature type="chain" id="PRO_5032912068" description="Peptidase M28 domain-containing protein" evidence="1">
    <location>
        <begin position="23"/>
        <end position="546"/>
    </location>
</feature>
<name>A0A841LBE4_9SPHN</name>
<comment type="caution">
    <text evidence="3">The sequence shown here is derived from an EMBL/GenBank/DDBJ whole genome shotgun (WGS) entry which is preliminary data.</text>
</comment>
<organism evidence="3 4">
    <name type="scientific">Polymorphobacter multimanifer</name>
    <dbReference type="NCBI Taxonomy" id="1070431"/>
    <lineage>
        <taxon>Bacteria</taxon>
        <taxon>Pseudomonadati</taxon>
        <taxon>Pseudomonadota</taxon>
        <taxon>Alphaproteobacteria</taxon>
        <taxon>Sphingomonadales</taxon>
        <taxon>Sphingosinicellaceae</taxon>
        <taxon>Polymorphobacter</taxon>
    </lineage>
</organism>
<dbReference type="InterPro" id="IPR007484">
    <property type="entry name" value="Peptidase_M28"/>
</dbReference>
<feature type="signal peptide" evidence="1">
    <location>
        <begin position="1"/>
        <end position="22"/>
    </location>
</feature>
<protein>
    <recommendedName>
        <fullName evidence="2">Peptidase M28 domain-containing protein</fullName>
    </recommendedName>
</protein>
<dbReference type="Pfam" id="PF04389">
    <property type="entry name" value="Peptidase_M28"/>
    <property type="match status" value="1"/>
</dbReference>
<reference evidence="3 4" key="1">
    <citation type="submission" date="2020-08" db="EMBL/GenBank/DDBJ databases">
        <title>Genomic Encyclopedia of Type Strains, Phase IV (KMG-IV): sequencing the most valuable type-strain genomes for metagenomic binning, comparative biology and taxonomic classification.</title>
        <authorList>
            <person name="Goeker M."/>
        </authorList>
    </citation>
    <scope>NUCLEOTIDE SEQUENCE [LARGE SCALE GENOMIC DNA]</scope>
    <source>
        <strain evidence="3 4">DSM 102189</strain>
    </source>
</reference>
<keyword evidence="4" id="KW-1185">Reference proteome</keyword>
<evidence type="ECO:0000313" key="4">
    <source>
        <dbReference type="Proteomes" id="UP000538147"/>
    </source>
</evidence>
<accession>A0A841LBE4</accession>
<dbReference type="Proteomes" id="UP000538147">
    <property type="component" value="Unassembled WGS sequence"/>
</dbReference>
<dbReference type="InterPro" id="IPR045175">
    <property type="entry name" value="M28_fam"/>
</dbReference>
<evidence type="ECO:0000256" key="1">
    <source>
        <dbReference type="SAM" id="SignalP"/>
    </source>
</evidence>
<dbReference type="AlphaFoldDB" id="A0A841LBE4"/>
<keyword evidence="1" id="KW-0732">Signal</keyword>
<evidence type="ECO:0000259" key="2">
    <source>
        <dbReference type="Pfam" id="PF04389"/>
    </source>
</evidence>
<dbReference type="SUPFAM" id="SSF52025">
    <property type="entry name" value="PA domain"/>
    <property type="match status" value="1"/>
</dbReference>
<dbReference type="PANTHER" id="PTHR12147:SF26">
    <property type="entry name" value="PEPTIDASE M28 DOMAIN-CONTAINING PROTEIN"/>
    <property type="match status" value="1"/>
</dbReference>
<dbReference type="Gene3D" id="3.40.630.10">
    <property type="entry name" value="Zn peptidases"/>
    <property type="match status" value="1"/>
</dbReference>
<dbReference type="Gene3D" id="3.50.30.30">
    <property type="match status" value="1"/>
</dbReference>
<dbReference type="SUPFAM" id="SSF53187">
    <property type="entry name" value="Zn-dependent exopeptidases"/>
    <property type="match status" value="1"/>
</dbReference>
<gene>
    <name evidence="3" type="ORF">FHS79_002478</name>
</gene>
<dbReference type="EMBL" id="JACIIV010000017">
    <property type="protein sequence ID" value="MBB6228293.1"/>
    <property type="molecule type" value="Genomic_DNA"/>
</dbReference>
<feature type="domain" description="Peptidase M28" evidence="2">
    <location>
        <begin position="292"/>
        <end position="512"/>
    </location>
</feature>
<sequence>MRKTSFLGAAAAASLLFSPGNAAEPDRLAQALEGHVRFLADDLLEGRGLGQRGHEIAARYVASQFASLGLQPAGSEGWFQRISFAERSFSSDRETMVLTRGGRKTEWLNGKDLVMSPGNVEGAETITAPLVFVGFGLRDTSLGIDDFAGIDVRGKIVVALSGAHPGMNSETAAHLARTSKAVTAVQNGAVGLIQVRTFQEQGRIPFDKVASRGRASSRSMLGPDGAPLGDGAALKVRGTLGEGAAVALFEGAPMSFQQALEAAAKGPVKGFDLPGTLTITRAQKIVRITSPNVLGLLPGADPRLAQEIVLVQAHTDHIGIKADAPPGTDNIYNGAMDNAGGTATMIETARIIASGKRPARSILFFGTTAEESGLLGADYWSRNPTLPIGRVVGVVNIDMPILSCDFGDIVAFGAERSTLIAPVTAAARGEGLTVSPDPQPEEAVFTRSDHYPMVRAGIPSVFLKTGHSDSKGGQTCGAAERDFRLNRYHELGDDLNQPFDWTAAAKFARLNTDIVRRVANGKQRPLWYAGDYFGDSFAPTAAKAKR</sequence>
<dbReference type="GO" id="GO:0006508">
    <property type="term" value="P:proteolysis"/>
    <property type="evidence" value="ECO:0007669"/>
    <property type="project" value="InterPro"/>
</dbReference>
<dbReference type="InterPro" id="IPR046450">
    <property type="entry name" value="PA_dom_sf"/>
</dbReference>
<proteinExistence type="predicted"/>